<reference evidence="4" key="1">
    <citation type="submission" date="2022-11" db="UniProtKB">
        <authorList>
            <consortium name="WormBaseParasite"/>
        </authorList>
    </citation>
    <scope>IDENTIFICATION</scope>
</reference>
<dbReference type="Proteomes" id="UP000887578">
    <property type="component" value="Unplaced"/>
</dbReference>
<organism evidence="3 4">
    <name type="scientific">Panagrolaimus davidi</name>
    <dbReference type="NCBI Taxonomy" id="227884"/>
    <lineage>
        <taxon>Eukaryota</taxon>
        <taxon>Metazoa</taxon>
        <taxon>Ecdysozoa</taxon>
        <taxon>Nematoda</taxon>
        <taxon>Chromadorea</taxon>
        <taxon>Rhabditida</taxon>
        <taxon>Tylenchina</taxon>
        <taxon>Panagrolaimomorpha</taxon>
        <taxon>Panagrolaimoidea</taxon>
        <taxon>Panagrolaimidae</taxon>
        <taxon>Panagrolaimus</taxon>
    </lineage>
</organism>
<sequence length="192" mass="21933">MDQHGRKAPSNDAAAANQQHERERRQLTSEHYALQNQPSYAPTEAPSETQETLHFEKEIKEAKDAMSIMVGYIALTIILVTIISCCCIACIVITVALVWSSRETPNNNKKEQQQHQVVQPQYPPPQPWLLPPPQRFYDDGYFPEIYKGEPRIYPVVSRTDIYASDSRPKVYRKSRPKVRSIASRSSVYPSDS</sequence>
<keyword evidence="3" id="KW-1185">Reference proteome</keyword>
<keyword evidence="2" id="KW-1133">Transmembrane helix</keyword>
<proteinExistence type="predicted"/>
<evidence type="ECO:0000256" key="2">
    <source>
        <dbReference type="SAM" id="Phobius"/>
    </source>
</evidence>
<feature type="compositionally biased region" description="Polar residues" evidence="1">
    <location>
        <begin position="34"/>
        <end position="50"/>
    </location>
</feature>
<evidence type="ECO:0000313" key="4">
    <source>
        <dbReference type="WBParaSite" id="PDA_v2.g29828.t1"/>
    </source>
</evidence>
<dbReference type="AlphaFoldDB" id="A0A914QR37"/>
<feature type="region of interest" description="Disordered" evidence="1">
    <location>
        <begin position="1"/>
        <end position="51"/>
    </location>
</feature>
<dbReference type="WBParaSite" id="PDA_v2.g29828.t1">
    <property type="protein sequence ID" value="PDA_v2.g29828.t1"/>
    <property type="gene ID" value="PDA_v2.g29828"/>
</dbReference>
<feature type="transmembrane region" description="Helical" evidence="2">
    <location>
        <begin position="70"/>
        <end position="99"/>
    </location>
</feature>
<evidence type="ECO:0000313" key="3">
    <source>
        <dbReference type="Proteomes" id="UP000887578"/>
    </source>
</evidence>
<keyword evidence="2" id="KW-0812">Transmembrane</keyword>
<accession>A0A914QR37</accession>
<keyword evidence="2" id="KW-0472">Membrane</keyword>
<name>A0A914QR37_9BILA</name>
<feature type="compositionally biased region" description="Basic and acidic residues" evidence="1">
    <location>
        <begin position="19"/>
        <end position="28"/>
    </location>
</feature>
<protein>
    <submittedName>
        <fullName evidence="4">Uncharacterized protein</fullName>
    </submittedName>
</protein>
<evidence type="ECO:0000256" key="1">
    <source>
        <dbReference type="SAM" id="MobiDB-lite"/>
    </source>
</evidence>